<proteinExistence type="predicted"/>
<organism evidence="1">
    <name type="scientific">bioreactor metagenome</name>
    <dbReference type="NCBI Taxonomy" id="1076179"/>
    <lineage>
        <taxon>unclassified sequences</taxon>
        <taxon>metagenomes</taxon>
        <taxon>ecological metagenomes</taxon>
    </lineage>
</organism>
<protein>
    <submittedName>
        <fullName evidence="1">Uncharacterized protein</fullName>
    </submittedName>
</protein>
<evidence type="ECO:0000313" key="1">
    <source>
        <dbReference type="EMBL" id="MPL86921.1"/>
    </source>
</evidence>
<dbReference type="EMBL" id="VSSQ01000230">
    <property type="protein sequence ID" value="MPL86921.1"/>
    <property type="molecule type" value="Genomic_DNA"/>
</dbReference>
<name>A0A644V6W5_9ZZZZ</name>
<reference evidence="1" key="1">
    <citation type="submission" date="2019-08" db="EMBL/GenBank/DDBJ databases">
        <authorList>
            <person name="Kucharzyk K."/>
            <person name="Murdoch R.W."/>
            <person name="Higgins S."/>
            <person name="Loffler F."/>
        </authorList>
    </citation>
    <scope>NUCLEOTIDE SEQUENCE</scope>
</reference>
<comment type="caution">
    <text evidence="1">The sequence shown here is derived from an EMBL/GenBank/DDBJ whole genome shotgun (WGS) entry which is preliminary data.</text>
</comment>
<accession>A0A644V6W5</accession>
<dbReference type="AlphaFoldDB" id="A0A644V6W5"/>
<gene>
    <name evidence="1" type="ORF">SDC9_32908</name>
</gene>
<sequence length="282" mass="30662">MNLKPIKQIALLLFVLNFTAISAQNISEIGFKVAGNNIEITYTVKGLAFNQSLTTSIYVSTDGGSSFQGPLKFVSGDLGPGILNGQHKVLWEATKEIPLDNSNLAFEVRAEVQETPVKKDLFIALTGNQVTPLGLRAGLLGKVGYYIALQSNLSPGIKGNYTYEDNAITDYNRFAWYEFTSEHKKAAFTAFGGLTFQAGRNLFLYGGAGYGKYEVLYEIEEYSYEDDALLGTDYGRDETLSVKGPALEAGIILRTGKLLLMGGGNVLNFKMPGWNAGIGISF</sequence>